<gene>
    <name evidence="3" type="ORF">HNQ41_000565</name>
</gene>
<dbReference type="PRINTS" id="PR01397">
    <property type="entry name" value="DHBDHDRGNASE"/>
</dbReference>
<comment type="similarity">
    <text evidence="1">Belongs to the short-chain dehydrogenases/reductases (SDR) family.</text>
</comment>
<dbReference type="EMBL" id="JACHHB010000002">
    <property type="protein sequence ID" value="MBB5172421.1"/>
    <property type="molecule type" value="Genomic_DNA"/>
</dbReference>
<evidence type="ECO:0000313" key="3">
    <source>
        <dbReference type="EMBL" id="MBB5172421.1"/>
    </source>
</evidence>
<protein>
    <submittedName>
        <fullName evidence="3">NAD(P)-dependent dehydrogenase (Short-subunit alcohol dehydrogenase family)</fullName>
    </submittedName>
</protein>
<dbReference type="Proteomes" id="UP000551878">
    <property type="component" value="Unassembled WGS sequence"/>
</dbReference>
<keyword evidence="4" id="KW-1185">Reference proteome</keyword>
<proteinExistence type="inferred from homology"/>
<dbReference type="Pfam" id="PF13561">
    <property type="entry name" value="adh_short_C2"/>
    <property type="match status" value="1"/>
</dbReference>
<name>A0A840QM51_9BACI</name>
<comment type="caution">
    <text evidence="3">The sequence shown here is derived from an EMBL/GenBank/DDBJ whole genome shotgun (WGS) entry which is preliminary data.</text>
</comment>
<sequence>MKTWMLSVSGGIETDMATEGKGVPDFYESVPLRRIGQPVEIARGVAFLASDESSYCTGTELIVDGGMTLGSADE</sequence>
<dbReference type="InterPro" id="IPR002347">
    <property type="entry name" value="SDR_fam"/>
</dbReference>
<dbReference type="PANTHER" id="PTHR24321">
    <property type="entry name" value="DEHYDROGENASES, SHORT CHAIN"/>
    <property type="match status" value="1"/>
</dbReference>
<accession>A0A840QM51</accession>
<evidence type="ECO:0000256" key="1">
    <source>
        <dbReference type="ARBA" id="ARBA00006484"/>
    </source>
</evidence>
<evidence type="ECO:0000313" key="4">
    <source>
        <dbReference type="Proteomes" id="UP000551878"/>
    </source>
</evidence>
<evidence type="ECO:0000256" key="2">
    <source>
        <dbReference type="ARBA" id="ARBA00023002"/>
    </source>
</evidence>
<dbReference type="GO" id="GO:0019290">
    <property type="term" value="P:siderophore biosynthetic process"/>
    <property type="evidence" value="ECO:0007669"/>
    <property type="project" value="InterPro"/>
</dbReference>
<dbReference type="GO" id="GO:0008667">
    <property type="term" value="F:2,3-dihydro-2,3-dihydroxybenzoate dehydrogenase activity"/>
    <property type="evidence" value="ECO:0007669"/>
    <property type="project" value="InterPro"/>
</dbReference>
<keyword evidence="2" id="KW-0560">Oxidoreductase</keyword>
<dbReference type="InterPro" id="IPR003560">
    <property type="entry name" value="DHB_DH"/>
</dbReference>
<dbReference type="SUPFAM" id="SSF51735">
    <property type="entry name" value="NAD(P)-binding Rossmann-fold domains"/>
    <property type="match status" value="1"/>
</dbReference>
<dbReference type="PANTHER" id="PTHR24321:SF8">
    <property type="entry name" value="ESTRADIOL 17-BETA-DEHYDROGENASE 8-RELATED"/>
    <property type="match status" value="1"/>
</dbReference>
<organism evidence="3 4">
    <name type="scientific">Texcoconibacillus texcoconensis</name>
    <dbReference type="NCBI Taxonomy" id="1095777"/>
    <lineage>
        <taxon>Bacteria</taxon>
        <taxon>Bacillati</taxon>
        <taxon>Bacillota</taxon>
        <taxon>Bacilli</taxon>
        <taxon>Bacillales</taxon>
        <taxon>Bacillaceae</taxon>
        <taxon>Texcoconibacillus</taxon>
    </lineage>
</organism>
<reference evidence="3 4" key="1">
    <citation type="submission" date="2020-08" db="EMBL/GenBank/DDBJ databases">
        <title>Genomic Encyclopedia of Type Strains, Phase IV (KMG-IV): sequencing the most valuable type-strain genomes for metagenomic binning, comparative biology and taxonomic classification.</title>
        <authorList>
            <person name="Goeker M."/>
        </authorList>
    </citation>
    <scope>NUCLEOTIDE SEQUENCE [LARGE SCALE GENOMIC DNA]</scope>
    <source>
        <strain evidence="3 4">DSM 24696</strain>
    </source>
</reference>
<dbReference type="Gene3D" id="3.40.50.720">
    <property type="entry name" value="NAD(P)-binding Rossmann-like Domain"/>
    <property type="match status" value="1"/>
</dbReference>
<dbReference type="AlphaFoldDB" id="A0A840QM51"/>
<dbReference type="InterPro" id="IPR036291">
    <property type="entry name" value="NAD(P)-bd_dom_sf"/>
</dbReference>